<sequence>MYRKSSTSGGGSSRSSCRGSSSSSTIIVAVVVVVVIVPVVVVVVVVIVVVAVVVVVAILVVVAVVVVAVIAEALAIAVVVAGDFILQQDGVILHTSRATQQFPIDQVVDTIAKDNWPPQFPDRLCGLAVKTLAQRSGVAGSIPGRVKPKTSKLVLVADAPGV</sequence>
<feature type="region of interest" description="Disordered" evidence="1">
    <location>
        <begin position="1"/>
        <end position="20"/>
    </location>
</feature>
<evidence type="ECO:0000256" key="2">
    <source>
        <dbReference type="SAM" id="Phobius"/>
    </source>
</evidence>
<comment type="caution">
    <text evidence="3">The sequence shown here is derived from an EMBL/GenBank/DDBJ whole genome shotgun (WGS) entry which is preliminary data.</text>
</comment>
<dbReference type="Proteomes" id="UP000762676">
    <property type="component" value="Unassembled WGS sequence"/>
</dbReference>
<protein>
    <submittedName>
        <fullName evidence="3">Uncharacterized protein</fullName>
    </submittedName>
</protein>
<evidence type="ECO:0000313" key="3">
    <source>
        <dbReference type="EMBL" id="GFR83403.1"/>
    </source>
</evidence>
<dbReference type="EMBL" id="BMAT01008376">
    <property type="protein sequence ID" value="GFR83403.1"/>
    <property type="molecule type" value="Genomic_DNA"/>
</dbReference>
<name>A0AAV4GEI1_9GAST</name>
<dbReference type="AlphaFoldDB" id="A0AAV4GEI1"/>
<organism evidence="3 4">
    <name type="scientific">Elysia marginata</name>
    <dbReference type="NCBI Taxonomy" id="1093978"/>
    <lineage>
        <taxon>Eukaryota</taxon>
        <taxon>Metazoa</taxon>
        <taxon>Spiralia</taxon>
        <taxon>Lophotrochozoa</taxon>
        <taxon>Mollusca</taxon>
        <taxon>Gastropoda</taxon>
        <taxon>Heterobranchia</taxon>
        <taxon>Euthyneura</taxon>
        <taxon>Panpulmonata</taxon>
        <taxon>Sacoglossa</taxon>
        <taxon>Placobranchoidea</taxon>
        <taxon>Plakobranchidae</taxon>
        <taxon>Elysia</taxon>
    </lineage>
</organism>
<proteinExistence type="predicted"/>
<evidence type="ECO:0000313" key="4">
    <source>
        <dbReference type="Proteomes" id="UP000762676"/>
    </source>
</evidence>
<feature type="transmembrane region" description="Helical" evidence="2">
    <location>
        <begin position="26"/>
        <end position="52"/>
    </location>
</feature>
<evidence type="ECO:0000256" key="1">
    <source>
        <dbReference type="SAM" id="MobiDB-lite"/>
    </source>
</evidence>
<gene>
    <name evidence="3" type="ORF">ElyMa_004122900</name>
</gene>
<keyword evidence="2" id="KW-0472">Membrane</keyword>
<keyword evidence="2" id="KW-1133">Transmembrane helix</keyword>
<reference evidence="3 4" key="1">
    <citation type="journal article" date="2021" name="Elife">
        <title>Chloroplast acquisition without the gene transfer in kleptoplastic sea slugs, Plakobranchus ocellatus.</title>
        <authorList>
            <person name="Maeda T."/>
            <person name="Takahashi S."/>
            <person name="Yoshida T."/>
            <person name="Shimamura S."/>
            <person name="Takaki Y."/>
            <person name="Nagai Y."/>
            <person name="Toyoda A."/>
            <person name="Suzuki Y."/>
            <person name="Arimoto A."/>
            <person name="Ishii H."/>
            <person name="Satoh N."/>
            <person name="Nishiyama T."/>
            <person name="Hasebe M."/>
            <person name="Maruyama T."/>
            <person name="Minagawa J."/>
            <person name="Obokata J."/>
            <person name="Shigenobu S."/>
        </authorList>
    </citation>
    <scope>NUCLEOTIDE SEQUENCE [LARGE SCALE GENOMIC DNA]</scope>
</reference>
<feature type="transmembrane region" description="Helical" evidence="2">
    <location>
        <begin position="58"/>
        <end position="86"/>
    </location>
</feature>
<keyword evidence="4" id="KW-1185">Reference proteome</keyword>
<accession>A0AAV4GEI1</accession>
<keyword evidence="2" id="KW-0812">Transmembrane</keyword>